<reference evidence="1 2" key="1">
    <citation type="journal article" date="2020" name="ISME J.">
        <title>Comparative genomics reveals insights into cyanobacterial evolution and habitat adaptation.</title>
        <authorList>
            <person name="Chen M.Y."/>
            <person name="Teng W.K."/>
            <person name="Zhao L."/>
            <person name="Hu C.X."/>
            <person name="Zhou Y.K."/>
            <person name="Han B.P."/>
            <person name="Song L.R."/>
            <person name="Shu W.S."/>
        </authorList>
    </citation>
    <scope>NUCLEOTIDE SEQUENCE [LARGE SCALE GENOMIC DNA]</scope>
    <source>
        <strain evidence="1 2">FACHB-1050</strain>
    </source>
</reference>
<organism evidence="1 2">
    <name type="scientific">Phormidium tenue FACHB-1050</name>
    <dbReference type="NCBI Taxonomy" id="2692857"/>
    <lineage>
        <taxon>Bacteria</taxon>
        <taxon>Bacillati</taxon>
        <taxon>Cyanobacteriota</taxon>
        <taxon>Cyanophyceae</taxon>
        <taxon>Oscillatoriophycideae</taxon>
        <taxon>Oscillatoriales</taxon>
        <taxon>Oscillatoriaceae</taxon>
        <taxon>Phormidium</taxon>
    </lineage>
</organism>
<dbReference type="Pfam" id="PF00805">
    <property type="entry name" value="Pentapeptide"/>
    <property type="match status" value="3"/>
</dbReference>
<dbReference type="Gene3D" id="2.160.20.80">
    <property type="entry name" value="E3 ubiquitin-protein ligase SopA"/>
    <property type="match status" value="2"/>
</dbReference>
<dbReference type="PANTHER" id="PTHR14136">
    <property type="entry name" value="BTB_POZ DOMAIN-CONTAINING PROTEIN KCTD9"/>
    <property type="match status" value="1"/>
</dbReference>
<dbReference type="InterPro" id="IPR051082">
    <property type="entry name" value="Pentapeptide-BTB/POZ_domain"/>
</dbReference>
<gene>
    <name evidence="1" type="ORF">H6G05_00040</name>
</gene>
<dbReference type="Proteomes" id="UP000618445">
    <property type="component" value="Unassembled WGS sequence"/>
</dbReference>
<name>A0ABR8C4Y1_9CYAN</name>
<dbReference type="InterPro" id="IPR001646">
    <property type="entry name" value="5peptide_repeat"/>
</dbReference>
<keyword evidence="2" id="KW-1185">Reference proteome</keyword>
<dbReference type="EMBL" id="JACJQY010000001">
    <property type="protein sequence ID" value="MBD2315238.1"/>
    <property type="molecule type" value="Genomic_DNA"/>
</dbReference>
<accession>A0ABR8C4Y1</accession>
<sequence length="398" mass="43405">MLIFRASLKENLAKHQLWLESHGEKGQRFSAAGANLEKADLSGANLRKANLSGSNLSEVNLSNANLTEATLFGTKLSGANLNAANLSGASLSGAELQNATLQNADLTDVLLCEADLSNANLSNANLHKANLSLGIPEFVKAKNIQAILSGNAIPFVNANQTNLKEANLSGANLSEANLDFANLFEANLSGANLQQAKLFAVNLSKANLSKANLEGADLFRSLALGTDFSSANLTGACIEEWIIDGDTKLDDVICDSIYLKHLLRSLPDYILRKYSDRRPFNPKAKFAQGDFVKLVSKVNQGSELEKHGSVVLQEHILFEELHQIFEQLSEQYLQRYVDASESDRLTILKLEIRYQAKNNLAFSERLLEAINLPSQSLMDLLQNNSFVTVSPQVIATFL</sequence>
<comment type="caution">
    <text evidence="1">The sequence shown here is derived from an EMBL/GenBank/DDBJ whole genome shotgun (WGS) entry which is preliminary data.</text>
</comment>
<protein>
    <submittedName>
        <fullName evidence="1">Pentapeptide repeat-containing protein</fullName>
    </submittedName>
</protein>
<proteinExistence type="predicted"/>
<dbReference type="RefSeq" id="WP_190575202.1">
    <property type="nucleotide sequence ID" value="NZ_CAWPQU010000001.1"/>
</dbReference>
<evidence type="ECO:0000313" key="1">
    <source>
        <dbReference type="EMBL" id="MBD2315238.1"/>
    </source>
</evidence>
<dbReference type="PANTHER" id="PTHR14136:SF17">
    <property type="entry name" value="BTB_POZ DOMAIN-CONTAINING PROTEIN KCTD9"/>
    <property type="match status" value="1"/>
</dbReference>
<evidence type="ECO:0000313" key="2">
    <source>
        <dbReference type="Proteomes" id="UP000618445"/>
    </source>
</evidence>
<dbReference type="SUPFAM" id="SSF141571">
    <property type="entry name" value="Pentapeptide repeat-like"/>
    <property type="match status" value="2"/>
</dbReference>